<feature type="compositionally biased region" description="Low complexity" evidence="4">
    <location>
        <begin position="150"/>
        <end position="171"/>
    </location>
</feature>
<dbReference type="PANTHER" id="PTHR11311">
    <property type="entry name" value="SPONDIN"/>
    <property type="match status" value="1"/>
</dbReference>
<dbReference type="GO" id="GO:0007155">
    <property type="term" value="P:cell adhesion"/>
    <property type="evidence" value="ECO:0007669"/>
    <property type="project" value="TreeGrafter"/>
</dbReference>
<name>A0AAE0T4Z1_9BIVA</name>
<feature type="compositionally biased region" description="Low complexity" evidence="4">
    <location>
        <begin position="769"/>
        <end position="817"/>
    </location>
</feature>
<evidence type="ECO:0000256" key="3">
    <source>
        <dbReference type="PROSITE-ProRule" id="PRU00039"/>
    </source>
</evidence>
<evidence type="ECO:0000313" key="8">
    <source>
        <dbReference type="Proteomes" id="UP001195483"/>
    </source>
</evidence>
<reference evidence="7" key="3">
    <citation type="submission" date="2023-05" db="EMBL/GenBank/DDBJ databases">
        <authorList>
            <person name="Smith C.H."/>
        </authorList>
    </citation>
    <scope>NUCLEOTIDE SEQUENCE</scope>
    <source>
        <strain evidence="7">CHS0354</strain>
        <tissue evidence="7">Mantle</tissue>
    </source>
</reference>
<dbReference type="FunFam" id="2.20.100.10:FF:000001">
    <property type="entry name" value="semaphorin-5A isoform X1"/>
    <property type="match status" value="1"/>
</dbReference>
<feature type="compositionally biased region" description="Low complexity" evidence="4">
    <location>
        <begin position="572"/>
        <end position="620"/>
    </location>
</feature>
<organism evidence="7 8">
    <name type="scientific">Potamilus streckersoni</name>
    <dbReference type="NCBI Taxonomy" id="2493646"/>
    <lineage>
        <taxon>Eukaryota</taxon>
        <taxon>Metazoa</taxon>
        <taxon>Spiralia</taxon>
        <taxon>Lophotrochozoa</taxon>
        <taxon>Mollusca</taxon>
        <taxon>Bivalvia</taxon>
        <taxon>Autobranchia</taxon>
        <taxon>Heteroconchia</taxon>
        <taxon>Palaeoheterodonta</taxon>
        <taxon>Unionida</taxon>
        <taxon>Unionoidea</taxon>
        <taxon>Unionidae</taxon>
        <taxon>Ambleminae</taxon>
        <taxon>Lampsilini</taxon>
        <taxon>Potamilus</taxon>
    </lineage>
</organism>
<feature type="compositionally biased region" description="Basic and acidic residues" evidence="4">
    <location>
        <begin position="428"/>
        <end position="438"/>
    </location>
</feature>
<feature type="domain" description="VWFC" evidence="6">
    <location>
        <begin position="1659"/>
        <end position="1717"/>
    </location>
</feature>
<keyword evidence="8" id="KW-1185">Reference proteome</keyword>
<reference evidence="7" key="1">
    <citation type="journal article" date="2021" name="Genome Biol. Evol.">
        <title>A High-Quality Reference Genome for a Parasitic Bivalve with Doubly Uniparental Inheritance (Bivalvia: Unionida).</title>
        <authorList>
            <person name="Smith C.H."/>
        </authorList>
    </citation>
    <scope>NUCLEOTIDE SEQUENCE</scope>
    <source>
        <strain evidence="7">CHS0354</strain>
    </source>
</reference>
<feature type="region of interest" description="Disordered" evidence="4">
    <location>
        <begin position="123"/>
        <end position="183"/>
    </location>
</feature>
<feature type="compositionally biased region" description="Basic and acidic residues" evidence="4">
    <location>
        <begin position="625"/>
        <end position="634"/>
    </location>
</feature>
<gene>
    <name evidence="7" type="ORF">CHS0354_017303</name>
</gene>
<dbReference type="InterPro" id="IPR006207">
    <property type="entry name" value="Cys_knot_C"/>
</dbReference>
<evidence type="ECO:0000256" key="1">
    <source>
        <dbReference type="ARBA" id="ARBA00022729"/>
    </source>
</evidence>
<feature type="disulfide bond" evidence="3">
    <location>
        <begin position="1752"/>
        <end position="1804"/>
    </location>
</feature>
<dbReference type="InterPro" id="IPR000884">
    <property type="entry name" value="TSP1_rpt"/>
</dbReference>
<dbReference type="InterPro" id="IPR002919">
    <property type="entry name" value="TIL_dom"/>
</dbReference>
<dbReference type="InterPro" id="IPR036383">
    <property type="entry name" value="TSP1_rpt_sf"/>
</dbReference>
<protein>
    <recommendedName>
        <fullName evidence="9">SCO-spondin</fullName>
    </recommendedName>
</protein>
<dbReference type="InterPro" id="IPR036084">
    <property type="entry name" value="Ser_inhib-like_sf"/>
</dbReference>
<evidence type="ECO:0000256" key="4">
    <source>
        <dbReference type="SAM" id="MobiDB-lite"/>
    </source>
</evidence>
<comment type="caution">
    <text evidence="3">Lacks conserved residue(s) required for the propagation of feature annotation.</text>
</comment>
<feature type="domain" description="CTCK" evidence="5">
    <location>
        <begin position="1713"/>
        <end position="1810"/>
    </location>
</feature>
<comment type="caution">
    <text evidence="7">The sequence shown here is derived from an EMBL/GenBank/DDBJ whole genome shotgun (WGS) entry which is preliminary data.</text>
</comment>
<feature type="region of interest" description="Disordered" evidence="4">
    <location>
        <begin position="320"/>
        <end position="438"/>
    </location>
</feature>
<dbReference type="InterPro" id="IPR001007">
    <property type="entry name" value="VWF_dom"/>
</dbReference>
<dbReference type="GO" id="GO:0031012">
    <property type="term" value="C:extracellular matrix"/>
    <property type="evidence" value="ECO:0007669"/>
    <property type="project" value="TreeGrafter"/>
</dbReference>
<sequence>MPKESFSSNSDESDVGRLISGAESPFKSFMDVLIVHIRIPADAMLMSVSLSTDYNIEKFSVSIRVGETFVELANSPFGPQEEVDLPRDVLYDEIILTIYRDITQPDAYMQVTVDIKACTKATTTARTTAEQGTTARATSRAPETKPTAQATTLAPSTRATPPATTTAPGTTISPGRCEEGTSKEVFGRDEIEDVATLYSSDIAGTNDEISAFEPTGLSLLPSGEVFLEFDFTQPVTVMAVQLTVENVASVVVEGREPGSVDFKQLTSRRTTKQGNAESLTIPVPAQKVSKLRLVFRPVSNDVVVVKGLEIEVCLEKPATTAAATTAAPGTTARATSKGPETKPTAPATTLAPSTRVTPPATTTAPGTTISPGPTTAAATTAAPGTTARASSRAPETKPTAPATTLAPSTRATPPATTTAPGTTISPGRCEEGTSKDVFGRDEIEDVATLYSSDIAGTNDEISAFEPTGLSLLPSGEVFLEFDFTQPVTVMAVQLTVENVASVVVEGREPGSVDFKQLTSRRTTKQGNAESLTIPVPAQKVSKLRLVFRPVSNDVVVVKGLEIEVCLEKPATTAAATTAAPGTTARATSRAPETKPTAPATTLAPSTRATPPATTTAPGTTISPGRCEEGTSKEVFGRDKIEDVATLHSSDIAGTNDEISAFEPTGLSLLPSGEVFLEIDFTQPVTVMAVQLTVENVASVVVEGREPESVDFKQLTSRRTTKQGNAESLTIPIPAQKVSKLRLVFKPVSNDVVVVKGLEIEVCLEKPATTAAATTAAPGTTARATSRAPETKPTAPATTLAPSTRATPPATTTAPGTTISPGRCEEGTSKDVFGRDEIEDVATLYSSDIAGTNDEISAFEPTGLSLLPSGEVFLEFDFTQPVTVMAVQLTVENVASVVVEGREPGSVDFKQLTSRRTTKQGNAESLTIPVPAQKVSKLRLVFRPVSNDVVVVKGLEIEVCLEKPATTAAATTAAPGTTARATSRAPETKPTAPATTLAPSTRVTPPATTTAPGTTISPGPTSTVATGTTSPTTTAVILPTFLETTGSTIPTTGSITATTWSTLPPGKCLFDMYQVINMLGQTSPNAIPWIEKDGEKGPTSENEYVETGDVIDEGVVINISCDICLCSEGDLTCEKKGCEECVYTQWSDWSQCSEECDVGSRNRTREPIGVTFVCNDKLIDYEDCNIKNCIITTPTWTTWTPWNPCTAKLPCEVGTQIRGRTCLDGDSCEGDSTETRGCFSLDECEEPRCANGMVWDNCSNPCQETCMNIRMGSCVEQEECVPACVCAEDMVMDDQGNCVPMEACSCYTADGVPVLPNNPMDSSSECEECICGMDGEKICTHIPACHECVYSDWTDWGDCHTPCGDGDKSRYRQLEKGTPEDCLEPLVESTPCQKPECPPLCNIGDKGYNFQETTREDDCMKCICGMDGTEKCTNKMDAVVDGGWSDWTNWTTCTKPCSSGKQYSYRLCNNPVPKCGGELCDGLNTVAQTCNDDIPCCEVGPWSNWTDCSKSCDSGIQTRTAEFLDERSYEYCDISVLREERPCNTEPCNATCIVSDWEESPCSETCGAGYLTRRRTIINDAEDCVNFPLIESLPCEVEPCIHECGENMVFEKYSLCYNQTCQSRTENVYPKCMEIPLDGCVCKEGYFREGDHCVTEKKCDICMVDGWEKQNGEVWTNGCDYCQCVYGLTVCQPKCEVPKCAADEELSYEEDQCCPKCQKQIDTCSLKTVTETLSDANCTTDGPVEFNYCSGGCGISMMMPTLGYYHQSCRCCIGEFQEFKTVPVKCGPEGKQTMSTATIPIFSGCKCNKCIQTEGRGEEGQEIMRRK</sequence>
<accession>A0AAE0T4Z1</accession>
<dbReference type="CDD" id="cd19941">
    <property type="entry name" value="TIL"/>
    <property type="match status" value="2"/>
</dbReference>
<feature type="region of interest" description="Disordered" evidence="4">
    <location>
        <begin position="572"/>
        <end position="634"/>
    </location>
</feature>
<dbReference type="Gene3D" id="2.10.25.10">
    <property type="entry name" value="Laminin"/>
    <property type="match status" value="2"/>
</dbReference>
<reference evidence="7" key="2">
    <citation type="journal article" date="2021" name="Genome Biol. Evol.">
        <title>Developing a high-quality reference genome for a parasitic bivalve with doubly uniparental inheritance (Bivalvia: Unionida).</title>
        <authorList>
            <person name="Smith C.H."/>
        </authorList>
    </citation>
    <scope>NUCLEOTIDE SEQUENCE</scope>
    <source>
        <strain evidence="7">CHS0354</strain>
        <tissue evidence="7">Mantle</tissue>
    </source>
</reference>
<feature type="compositionally biased region" description="Basic and acidic residues" evidence="4">
    <location>
        <begin position="822"/>
        <end position="834"/>
    </location>
</feature>
<dbReference type="PROSITE" id="PS50092">
    <property type="entry name" value="TSP1"/>
    <property type="match status" value="5"/>
</dbReference>
<dbReference type="SMART" id="SM00214">
    <property type="entry name" value="VWC"/>
    <property type="match status" value="1"/>
</dbReference>
<evidence type="ECO:0000259" key="5">
    <source>
        <dbReference type="PROSITE" id="PS01225"/>
    </source>
</evidence>
<feature type="region of interest" description="Disordered" evidence="4">
    <location>
        <begin position="769"/>
        <end position="834"/>
    </location>
</feature>
<dbReference type="InterPro" id="IPR051418">
    <property type="entry name" value="Spondin/Thrombospondin_T1"/>
</dbReference>
<dbReference type="PROSITE" id="PS01225">
    <property type="entry name" value="CTCK_2"/>
    <property type="match status" value="1"/>
</dbReference>
<dbReference type="Proteomes" id="UP001195483">
    <property type="component" value="Unassembled WGS sequence"/>
</dbReference>
<keyword evidence="1" id="KW-0732">Signal</keyword>
<dbReference type="PROSITE" id="PS50184">
    <property type="entry name" value="VWFC_2"/>
    <property type="match status" value="1"/>
</dbReference>
<dbReference type="EMBL" id="JAEAOA010001069">
    <property type="protein sequence ID" value="KAK3603588.1"/>
    <property type="molecule type" value="Genomic_DNA"/>
</dbReference>
<dbReference type="SUPFAM" id="SSF57567">
    <property type="entry name" value="Serine protease inhibitors"/>
    <property type="match status" value="2"/>
</dbReference>
<dbReference type="Gene3D" id="2.20.100.10">
    <property type="entry name" value="Thrombospondin type-1 (TSP1) repeat"/>
    <property type="match status" value="6"/>
</dbReference>
<dbReference type="SUPFAM" id="SSF82895">
    <property type="entry name" value="TSP-1 type 1 repeat"/>
    <property type="match status" value="6"/>
</dbReference>
<dbReference type="Pfam" id="PF00090">
    <property type="entry name" value="TSP_1"/>
    <property type="match status" value="6"/>
</dbReference>
<keyword evidence="2 3" id="KW-1015">Disulfide bond</keyword>
<evidence type="ECO:0008006" key="9">
    <source>
        <dbReference type="Google" id="ProtNLM"/>
    </source>
</evidence>
<proteinExistence type="predicted"/>
<feature type="compositionally biased region" description="Low complexity" evidence="4">
    <location>
        <begin position="320"/>
        <end position="423"/>
    </location>
</feature>
<evidence type="ECO:0000313" key="7">
    <source>
        <dbReference type="EMBL" id="KAK3603588.1"/>
    </source>
</evidence>
<dbReference type="SMART" id="SM00209">
    <property type="entry name" value="TSP1"/>
    <property type="match status" value="6"/>
</dbReference>
<dbReference type="Pfam" id="PF01826">
    <property type="entry name" value="TIL"/>
    <property type="match status" value="1"/>
</dbReference>
<evidence type="ECO:0000259" key="6">
    <source>
        <dbReference type="PROSITE" id="PS50184"/>
    </source>
</evidence>
<feature type="compositionally biased region" description="Low complexity" evidence="4">
    <location>
        <begin position="123"/>
        <end position="138"/>
    </location>
</feature>
<evidence type="ECO:0000256" key="2">
    <source>
        <dbReference type="ARBA" id="ARBA00023157"/>
    </source>
</evidence>
<dbReference type="PANTHER" id="PTHR11311:SF15">
    <property type="entry name" value="SPONDIN-2"/>
    <property type="match status" value="1"/>
</dbReference>
<feature type="region of interest" description="Disordered" evidence="4">
    <location>
        <begin position="966"/>
        <end position="1029"/>
    </location>
</feature>
<dbReference type="SMART" id="SM00041">
    <property type="entry name" value="CT"/>
    <property type="match status" value="1"/>
</dbReference>